<dbReference type="EMBL" id="CP022743">
    <property type="protein sequence ID" value="ASU34388.1"/>
    <property type="molecule type" value="Genomic_DNA"/>
</dbReference>
<accession>A0A223NXS3</accession>
<name>A0A223NXS3_9SPHI</name>
<dbReference type="KEGG" id="muc:MuYL_2501"/>
<keyword evidence="2" id="KW-1185">Reference proteome</keyword>
<organism evidence="1 2">
    <name type="scientific">Mucilaginibacter xinganensis</name>
    <dbReference type="NCBI Taxonomy" id="1234841"/>
    <lineage>
        <taxon>Bacteria</taxon>
        <taxon>Pseudomonadati</taxon>
        <taxon>Bacteroidota</taxon>
        <taxon>Sphingobacteriia</taxon>
        <taxon>Sphingobacteriales</taxon>
        <taxon>Sphingobacteriaceae</taxon>
        <taxon>Mucilaginibacter</taxon>
    </lineage>
</organism>
<sequence length="142" mass="16410">MNTYIAMRNNVQSKIQVLTNEIDNRLEAETVGKTSPKISIESADIKGNDVIVIYTVNDEWFDTTLSYGRLREFAAGMGLNEYCEDVVSWGEITQLTGSFDFDTWFTENIEYVVLMWLRVYHVENKFIKITYELGKLIEATNN</sequence>
<gene>
    <name evidence="1" type="ORF">MuYL_2501</name>
</gene>
<protein>
    <submittedName>
        <fullName evidence="1">Uncharacterized protein</fullName>
    </submittedName>
</protein>
<dbReference type="AlphaFoldDB" id="A0A223NXS3"/>
<reference evidence="1 2" key="1">
    <citation type="submission" date="2017-08" db="EMBL/GenBank/DDBJ databases">
        <title>Complete genome sequence of Mucilaginibacter sp. strain BJC16-A31.</title>
        <authorList>
            <consortium name="Henan University of Science and Technology"/>
            <person name="You X."/>
        </authorList>
    </citation>
    <scope>NUCLEOTIDE SEQUENCE [LARGE SCALE GENOMIC DNA]</scope>
    <source>
        <strain evidence="1 2">BJC16-A31</strain>
    </source>
</reference>
<evidence type="ECO:0000313" key="2">
    <source>
        <dbReference type="Proteomes" id="UP000215002"/>
    </source>
</evidence>
<evidence type="ECO:0000313" key="1">
    <source>
        <dbReference type="EMBL" id="ASU34388.1"/>
    </source>
</evidence>
<dbReference type="Proteomes" id="UP000215002">
    <property type="component" value="Chromosome"/>
</dbReference>
<proteinExistence type="predicted"/>